<organism evidence="1 2">
    <name type="scientific">Solanum bulbocastanum</name>
    <name type="common">Wild potato</name>
    <dbReference type="NCBI Taxonomy" id="147425"/>
    <lineage>
        <taxon>Eukaryota</taxon>
        <taxon>Viridiplantae</taxon>
        <taxon>Streptophyta</taxon>
        <taxon>Embryophyta</taxon>
        <taxon>Tracheophyta</taxon>
        <taxon>Spermatophyta</taxon>
        <taxon>Magnoliopsida</taxon>
        <taxon>eudicotyledons</taxon>
        <taxon>Gunneridae</taxon>
        <taxon>Pentapetalae</taxon>
        <taxon>asterids</taxon>
        <taxon>lamiids</taxon>
        <taxon>Solanales</taxon>
        <taxon>Solanaceae</taxon>
        <taxon>Solanoideae</taxon>
        <taxon>Solaneae</taxon>
        <taxon>Solanum</taxon>
    </lineage>
</organism>
<name>A0AAN8TV46_SOLBU</name>
<dbReference type="PANTHER" id="PTHR46890">
    <property type="entry name" value="NON-LTR RETROLELEMENT REVERSE TRANSCRIPTASE-LIKE PROTEIN-RELATED"/>
    <property type="match status" value="1"/>
</dbReference>
<accession>A0AAN8TV46</accession>
<evidence type="ECO:0000313" key="2">
    <source>
        <dbReference type="Proteomes" id="UP001371456"/>
    </source>
</evidence>
<evidence type="ECO:0000313" key="1">
    <source>
        <dbReference type="EMBL" id="KAK6794055.1"/>
    </source>
</evidence>
<comment type="caution">
    <text evidence="1">The sequence shown here is derived from an EMBL/GenBank/DDBJ whole genome shotgun (WGS) entry which is preliminary data.</text>
</comment>
<dbReference type="InterPro" id="IPR052343">
    <property type="entry name" value="Retrotransposon-Effector_Assoc"/>
</dbReference>
<dbReference type="Proteomes" id="UP001371456">
    <property type="component" value="Unassembled WGS sequence"/>
</dbReference>
<keyword evidence="2" id="KW-1185">Reference proteome</keyword>
<gene>
    <name evidence="1" type="ORF">RDI58_007508</name>
</gene>
<proteinExistence type="predicted"/>
<reference evidence="1 2" key="1">
    <citation type="submission" date="2024-02" db="EMBL/GenBank/DDBJ databases">
        <title>de novo genome assembly of Solanum bulbocastanum strain 11H21.</title>
        <authorList>
            <person name="Hosaka A.J."/>
        </authorList>
    </citation>
    <scope>NUCLEOTIDE SEQUENCE [LARGE SCALE GENOMIC DNA]</scope>
    <source>
        <tissue evidence="1">Young leaves</tissue>
    </source>
</reference>
<protein>
    <recommendedName>
        <fullName evidence="3">Reverse transcriptase domain-containing protein</fullName>
    </recommendedName>
</protein>
<dbReference type="EMBL" id="JBANQN010000003">
    <property type="protein sequence ID" value="KAK6794055.1"/>
    <property type="molecule type" value="Genomic_DNA"/>
</dbReference>
<dbReference type="AlphaFoldDB" id="A0AAN8TV46"/>
<dbReference type="PANTHER" id="PTHR46890:SF48">
    <property type="entry name" value="RNA-DIRECTED DNA POLYMERASE"/>
    <property type="match status" value="1"/>
</dbReference>
<sequence>MKKVLNKLIRRSQSAFIEGRSISYNILLSHELFMGYTRKWISLRCVLKVDINKAYDTLTNRMKKVLNELIKRSQSAFIEGRSISDNILLSHELFMGYTRKWISPRCVLKVDISKAYDTLKWAAMNSILLLQETLDKFSCAFGLKTNLEKSSIYIAAWVVKKIIDS</sequence>
<evidence type="ECO:0008006" key="3">
    <source>
        <dbReference type="Google" id="ProtNLM"/>
    </source>
</evidence>